<reference evidence="2" key="1">
    <citation type="submission" date="2024-06" db="UniProtKB">
        <authorList>
            <consortium name="RefSeq"/>
        </authorList>
    </citation>
    <scope>NUCLEOTIDE SEQUENCE [LARGE SCALE GENOMIC DNA]</scope>
</reference>
<dbReference type="AlphaFoldDB" id="A0A8B8E7Z0"/>
<dbReference type="GeneID" id="111132711"/>
<keyword evidence="2" id="KW-1185">Reference proteome</keyword>
<evidence type="ECO:0000256" key="1">
    <source>
        <dbReference type="SAM" id="MobiDB-lite"/>
    </source>
</evidence>
<proteinExistence type="predicted"/>
<protein>
    <submittedName>
        <fullName evidence="3">Uncharacterized protein LOC111132711</fullName>
    </submittedName>
</protein>
<reference evidence="3" key="2">
    <citation type="submission" date="2025-08" db="UniProtKB">
        <authorList>
            <consortium name="RefSeq"/>
        </authorList>
    </citation>
    <scope>IDENTIFICATION</scope>
    <source>
        <tissue evidence="3">Whole sample</tissue>
    </source>
</reference>
<gene>
    <name evidence="3" type="primary">LOC111132711</name>
</gene>
<dbReference type="RefSeq" id="XP_022336250.1">
    <property type="nucleotide sequence ID" value="XM_022480542.1"/>
</dbReference>
<sequence length="206" mass="22697">MGKIQQIAFALCGDYKVPDAAEEMKKQGFPKGPPDSPEFGICDGEEILIKITGNLLIDSDIKTKRLKFYLNMDSACAALKLDVYNKKAQSGDKAFSGELEYNVGPLQDQGPPRRGSIILHIPKDEELLRFAPLTLDIPVKVSAKYLAWRLPSKGKPTLDEFFLSLVDKTAPNADPEAAGDKGGDFGHPQRNMRAVYQELGKSETKK</sequence>
<evidence type="ECO:0000313" key="3">
    <source>
        <dbReference type="RefSeq" id="XP_022336250.1"/>
    </source>
</evidence>
<feature type="region of interest" description="Disordered" evidence="1">
    <location>
        <begin position="172"/>
        <end position="192"/>
    </location>
</feature>
<name>A0A8B8E7Z0_CRAVI</name>
<evidence type="ECO:0000313" key="2">
    <source>
        <dbReference type="Proteomes" id="UP000694844"/>
    </source>
</evidence>
<dbReference type="KEGG" id="cvn:111132711"/>
<dbReference type="Proteomes" id="UP000694844">
    <property type="component" value="Chromosome 1"/>
</dbReference>
<organism evidence="2 3">
    <name type="scientific">Crassostrea virginica</name>
    <name type="common">Eastern oyster</name>
    <dbReference type="NCBI Taxonomy" id="6565"/>
    <lineage>
        <taxon>Eukaryota</taxon>
        <taxon>Metazoa</taxon>
        <taxon>Spiralia</taxon>
        <taxon>Lophotrochozoa</taxon>
        <taxon>Mollusca</taxon>
        <taxon>Bivalvia</taxon>
        <taxon>Autobranchia</taxon>
        <taxon>Pteriomorphia</taxon>
        <taxon>Ostreida</taxon>
        <taxon>Ostreoidea</taxon>
        <taxon>Ostreidae</taxon>
        <taxon>Crassostrea</taxon>
    </lineage>
</organism>
<accession>A0A8B8E7Z0</accession>